<reference evidence="1 2" key="1">
    <citation type="submission" date="2019-08" db="EMBL/GenBank/DDBJ databases">
        <authorList>
            <person name="Alioto T."/>
            <person name="Alioto T."/>
            <person name="Gomez Garrido J."/>
        </authorList>
    </citation>
    <scope>NUCLEOTIDE SEQUENCE [LARGE SCALE GENOMIC DNA]</scope>
</reference>
<evidence type="ECO:0000313" key="2">
    <source>
        <dbReference type="Proteomes" id="UP000325440"/>
    </source>
</evidence>
<dbReference type="EMBL" id="CABPRJ010001954">
    <property type="protein sequence ID" value="VVC42472.1"/>
    <property type="molecule type" value="Genomic_DNA"/>
</dbReference>
<dbReference type="PANTHER" id="PTHR31511">
    <property type="entry name" value="PROTEIN CBG23764"/>
    <property type="match status" value="1"/>
</dbReference>
<dbReference type="OrthoDB" id="6624792at2759"/>
<dbReference type="AlphaFoldDB" id="A0A5E4NH22"/>
<accession>A0A5E4NH22</accession>
<gene>
    <name evidence="1" type="ORF">CINCED_3A025882</name>
</gene>
<dbReference type="SUPFAM" id="SSF54060">
    <property type="entry name" value="His-Me finger endonucleases"/>
    <property type="match status" value="1"/>
</dbReference>
<organism evidence="1 2">
    <name type="scientific">Cinara cedri</name>
    <dbReference type="NCBI Taxonomy" id="506608"/>
    <lineage>
        <taxon>Eukaryota</taxon>
        <taxon>Metazoa</taxon>
        <taxon>Ecdysozoa</taxon>
        <taxon>Arthropoda</taxon>
        <taxon>Hexapoda</taxon>
        <taxon>Insecta</taxon>
        <taxon>Pterygota</taxon>
        <taxon>Neoptera</taxon>
        <taxon>Paraneoptera</taxon>
        <taxon>Hemiptera</taxon>
        <taxon>Sternorrhyncha</taxon>
        <taxon>Aphidomorpha</taxon>
        <taxon>Aphidoidea</taxon>
        <taxon>Aphididae</taxon>
        <taxon>Lachninae</taxon>
        <taxon>Cinara</taxon>
    </lineage>
</organism>
<proteinExistence type="predicted"/>
<dbReference type="PANTHER" id="PTHR31511:SF12">
    <property type="entry name" value="RHO TERMINATION FACTOR N-TERMINAL DOMAIN-CONTAINING PROTEIN"/>
    <property type="match status" value="1"/>
</dbReference>
<dbReference type="Proteomes" id="UP000325440">
    <property type="component" value="Unassembled WGS sequence"/>
</dbReference>
<sequence>MPKPGLKLIFDAWGKIQRHPIVIYFDFEAILEKTDEKKGSSTSVIQNHKPMSYGIFVKAADHVPTGLLEEFEILTEPIIYRGNEEEETDVAKYFVEAVVEISQQVEKLLKTNITIIKTDEERENHFTCEKFNLCKNKFSFTNYKVADHNHLSGKFRQTLYNTCNLKLQVPKFVPCFFHNLSNYDSHFIVMELRYDAQTISVIPNSEEKCI</sequence>
<evidence type="ECO:0000313" key="1">
    <source>
        <dbReference type="EMBL" id="VVC42472.1"/>
    </source>
</evidence>
<keyword evidence="2" id="KW-1185">Reference proteome</keyword>
<protein>
    <submittedName>
        <fullName evidence="1">Ribonuclease H-like domain</fullName>
    </submittedName>
</protein>
<name>A0A5E4NH22_9HEMI</name>
<dbReference type="InterPro" id="IPR044925">
    <property type="entry name" value="His-Me_finger_sf"/>
</dbReference>